<accession>A0A0B7AMF9</accession>
<name>A0A0B7AMF9_9EUPU</name>
<feature type="non-terminal residue" evidence="1">
    <location>
        <position position="1"/>
    </location>
</feature>
<sequence length="49" mass="5932">DLLRRRSEHSTSNWHVGLLDLWRRSELLWTCPECYDDSIMAPDDDEFHN</sequence>
<gene>
    <name evidence="1" type="primary">ORF124393</name>
</gene>
<dbReference type="AlphaFoldDB" id="A0A0B7AMF9"/>
<protein>
    <submittedName>
        <fullName evidence="1">Uncharacterized protein</fullName>
    </submittedName>
</protein>
<proteinExistence type="predicted"/>
<organism evidence="1">
    <name type="scientific">Arion vulgaris</name>
    <dbReference type="NCBI Taxonomy" id="1028688"/>
    <lineage>
        <taxon>Eukaryota</taxon>
        <taxon>Metazoa</taxon>
        <taxon>Spiralia</taxon>
        <taxon>Lophotrochozoa</taxon>
        <taxon>Mollusca</taxon>
        <taxon>Gastropoda</taxon>
        <taxon>Heterobranchia</taxon>
        <taxon>Euthyneura</taxon>
        <taxon>Panpulmonata</taxon>
        <taxon>Eupulmonata</taxon>
        <taxon>Stylommatophora</taxon>
        <taxon>Helicina</taxon>
        <taxon>Arionoidea</taxon>
        <taxon>Arionidae</taxon>
        <taxon>Arion</taxon>
    </lineage>
</organism>
<dbReference type="EMBL" id="HACG01034250">
    <property type="protein sequence ID" value="CEK81115.1"/>
    <property type="molecule type" value="Transcribed_RNA"/>
</dbReference>
<evidence type="ECO:0000313" key="1">
    <source>
        <dbReference type="EMBL" id="CEK81115.1"/>
    </source>
</evidence>
<reference evidence="1" key="1">
    <citation type="submission" date="2014-12" db="EMBL/GenBank/DDBJ databases">
        <title>Insight into the proteome of Arion vulgaris.</title>
        <authorList>
            <person name="Aradska J."/>
            <person name="Bulat T."/>
            <person name="Smidak R."/>
            <person name="Sarate P."/>
            <person name="Gangsoo J."/>
            <person name="Sialana F."/>
            <person name="Bilban M."/>
            <person name="Lubec G."/>
        </authorList>
    </citation>
    <scope>NUCLEOTIDE SEQUENCE</scope>
    <source>
        <tissue evidence="1">Skin</tissue>
    </source>
</reference>